<accession>A0A1F5FZI9</accession>
<reference evidence="7 8" key="1">
    <citation type="journal article" date="2016" name="Nat. Commun.">
        <title>Thousands of microbial genomes shed light on interconnected biogeochemical processes in an aquifer system.</title>
        <authorList>
            <person name="Anantharaman K."/>
            <person name="Brown C.T."/>
            <person name="Hug L.A."/>
            <person name="Sharon I."/>
            <person name="Castelle C.J."/>
            <person name="Probst A.J."/>
            <person name="Thomas B.C."/>
            <person name="Singh A."/>
            <person name="Wilkins M.J."/>
            <person name="Karaoz U."/>
            <person name="Brodie E.L."/>
            <person name="Williams K.H."/>
            <person name="Hubbard S.S."/>
            <person name="Banfield J.F."/>
        </authorList>
    </citation>
    <scope>NUCLEOTIDE SEQUENCE [LARGE SCALE GENOMIC DNA]</scope>
</reference>
<dbReference type="Pfam" id="PF00687">
    <property type="entry name" value="Ribosomal_L1"/>
    <property type="match status" value="1"/>
</dbReference>
<dbReference type="PANTHER" id="PTHR36427:SF3">
    <property type="entry name" value="LARGE RIBOSOMAL SUBUNIT PROTEIN UL1M"/>
    <property type="match status" value="1"/>
</dbReference>
<dbReference type="EMBL" id="MFAR01000017">
    <property type="protein sequence ID" value="OGD85017.1"/>
    <property type="molecule type" value="Genomic_DNA"/>
</dbReference>
<evidence type="ECO:0000256" key="3">
    <source>
        <dbReference type="ARBA" id="ARBA00022845"/>
    </source>
</evidence>
<feature type="non-terminal residue" evidence="7">
    <location>
        <position position="277"/>
    </location>
</feature>
<dbReference type="Gene3D" id="3.40.50.790">
    <property type="match status" value="1"/>
</dbReference>
<evidence type="ECO:0000256" key="6">
    <source>
        <dbReference type="RuleBase" id="RU000659"/>
    </source>
</evidence>
<gene>
    <name evidence="7" type="ORF">A2618_01250</name>
</gene>
<name>A0A1F5FZI9_9BACT</name>
<dbReference type="GO" id="GO:1990904">
    <property type="term" value="C:ribonucleoprotein complex"/>
    <property type="evidence" value="ECO:0007669"/>
    <property type="project" value="UniProtKB-KW"/>
</dbReference>
<protein>
    <recommendedName>
        <fullName evidence="6">Ribosomal protein</fullName>
    </recommendedName>
</protein>
<comment type="caution">
    <text evidence="7">The sequence shown here is derived from an EMBL/GenBank/DDBJ whole genome shotgun (WGS) entry which is preliminary data.</text>
</comment>
<dbReference type="InterPro" id="IPR028364">
    <property type="entry name" value="Ribosomal_uL1/biogenesis"/>
</dbReference>
<keyword evidence="2" id="KW-0678">Repressor</keyword>
<sequence length="277" mass="29954">MGKVKKIVMDASQEAEVKAKAVSKKKKMIIWEELYSDLTPHVALALREARVKPDQLTTMSDGDLTAIDGINDTALEEIRSKYSPDLTAPVAVATTAAPAVAEGEGTEEKSGIIPPNKRHTFRHGKAIVAAKSKIDRTKFYPVEEAVKLVKSTNITNFDATVTVHLNLVGKDAPTRLELTFPYLAGAAKKVAIVSDEILANLEKGKIDFDILVTHPSFMPKLAKYAKLLGPKGLMPSPKAGTVTPDPEKKAQEFAAGKTMIKAEAKFPLMHITVGKIS</sequence>
<keyword evidence="3" id="KW-0810">Translation regulation</keyword>
<dbReference type="Gene3D" id="6.10.20.140">
    <property type="entry name" value="50S ribosomal protein L1, Chain A, Domain 1"/>
    <property type="match status" value="1"/>
</dbReference>
<dbReference type="PANTHER" id="PTHR36427">
    <property type="entry name" value="54S RIBOSOMAL PROTEIN L1, MITOCHONDRIAL"/>
    <property type="match status" value="1"/>
</dbReference>
<evidence type="ECO:0000313" key="8">
    <source>
        <dbReference type="Proteomes" id="UP000177921"/>
    </source>
</evidence>
<dbReference type="Proteomes" id="UP000177921">
    <property type="component" value="Unassembled WGS sequence"/>
</dbReference>
<proteinExistence type="inferred from homology"/>
<dbReference type="PROSITE" id="PS01199">
    <property type="entry name" value="RIBOSOMAL_L1"/>
    <property type="match status" value="1"/>
</dbReference>
<dbReference type="SUPFAM" id="SSF56808">
    <property type="entry name" value="Ribosomal protein L1"/>
    <property type="match status" value="1"/>
</dbReference>
<keyword evidence="4 6" id="KW-0689">Ribosomal protein</keyword>
<evidence type="ECO:0000256" key="1">
    <source>
        <dbReference type="ARBA" id="ARBA00010531"/>
    </source>
</evidence>
<organism evidence="7 8">
    <name type="scientific">Candidatus Collierbacteria bacterium RIFOXYD1_FULL_46_26</name>
    <dbReference type="NCBI Taxonomy" id="1817732"/>
    <lineage>
        <taxon>Bacteria</taxon>
        <taxon>Candidatus Collieribacteriota</taxon>
    </lineage>
</organism>
<dbReference type="InterPro" id="IPR016095">
    <property type="entry name" value="Ribosomal_uL1_3-a/b-sand"/>
</dbReference>
<evidence type="ECO:0000256" key="2">
    <source>
        <dbReference type="ARBA" id="ARBA00022491"/>
    </source>
</evidence>
<evidence type="ECO:0000313" key="7">
    <source>
        <dbReference type="EMBL" id="OGD85017.1"/>
    </source>
</evidence>
<dbReference type="Gene3D" id="3.30.190.20">
    <property type="match status" value="1"/>
</dbReference>
<comment type="similarity">
    <text evidence="1 6">Belongs to the universal ribosomal protein uL1 family.</text>
</comment>
<dbReference type="GO" id="GO:0006417">
    <property type="term" value="P:regulation of translation"/>
    <property type="evidence" value="ECO:0007669"/>
    <property type="project" value="UniProtKB-KW"/>
</dbReference>
<evidence type="ECO:0000256" key="5">
    <source>
        <dbReference type="ARBA" id="ARBA00023274"/>
    </source>
</evidence>
<keyword evidence="5 6" id="KW-0687">Ribonucleoprotein</keyword>
<dbReference type="InterPro" id="IPR023673">
    <property type="entry name" value="Ribosomal_uL1_CS"/>
</dbReference>
<dbReference type="InterPro" id="IPR023674">
    <property type="entry name" value="Ribosomal_uL1-like"/>
</dbReference>
<dbReference type="AlphaFoldDB" id="A0A1F5FZI9"/>
<evidence type="ECO:0000256" key="4">
    <source>
        <dbReference type="ARBA" id="ARBA00022980"/>
    </source>
</evidence>
<dbReference type="GO" id="GO:0005840">
    <property type="term" value="C:ribosome"/>
    <property type="evidence" value="ECO:0007669"/>
    <property type="project" value="UniProtKB-KW"/>
</dbReference>